<feature type="non-terminal residue" evidence="2">
    <location>
        <position position="180"/>
    </location>
</feature>
<dbReference type="InterPro" id="IPR038332">
    <property type="entry name" value="PPE_sf"/>
</dbReference>
<dbReference type="InterPro" id="IPR048996">
    <property type="entry name" value="PGRS_rpt"/>
</dbReference>
<comment type="caution">
    <text evidence="2">The sequence shown here is derived from an EMBL/GenBank/DDBJ whole genome shotgun (WGS) entry which is preliminary data.</text>
</comment>
<dbReference type="STRING" id="53376.BST25_22230"/>
<dbReference type="EMBL" id="MVHR01000056">
    <property type="protein sequence ID" value="ORA68131.1"/>
    <property type="molecule type" value="Genomic_DNA"/>
</dbReference>
<dbReference type="OrthoDB" id="4736227at2"/>
<reference evidence="2 3" key="1">
    <citation type="submission" date="2017-02" db="EMBL/GenBank/DDBJ databases">
        <title>The new phylogeny of genus Mycobacterium.</title>
        <authorList>
            <person name="Tortoli E."/>
            <person name="Trovato A."/>
            <person name="Cirillo D.M."/>
        </authorList>
    </citation>
    <scope>NUCLEOTIDE SEQUENCE [LARGE SCALE GENOMIC DNA]</scope>
    <source>
        <strain evidence="2 3">DSM 44471</strain>
    </source>
</reference>
<organism evidence="2 3">
    <name type="scientific">Mycobacterium heidelbergense</name>
    <dbReference type="NCBI Taxonomy" id="53376"/>
    <lineage>
        <taxon>Bacteria</taxon>
        <taxon>Bacillati</taxon>
        <taxon>Actinomycetota</taxon>
        <taxon>Actinomycetes</taxon>
        <taxon>Mycobacteriales</taxon>
        <taxon>Mycobacteriaceae</taxon>
        <taxon>Mycobacterium</taxon>
        <taxon>Mycobacterium simiae complex</taxon>
    </lineage>
</organism>
<sequence length="180" mass="16736">MSFVIASPDMVASAAADLAGIRSAIGAANAAVAGPTAQIQAAASDEVSTAISTLFGEYGQAYQAVGAQAAAYHDQFVQALSGAGLAYAGTEAANAQQTLEQDLLGVINAPTETLLGRPLIGNGANGGTVNGVGQAGGAGGILYGSGGAGGNSTNLGVAGGSGGSAGLIGNGGAGAAAAVE</sequence>
<name>A0A1X0D6W0_MYCHE</name>
<evidence type="ECO:0000313" key="3">
    <source>
        <dbReference type="Proteomes" id="UP000192566"/>
    </source>
</evidence>
<dbReference type="Gene3D" id="1.10.287.850">
    <property type="entry name" value="HP0062-like domain"/>
    <property type="match status" value="1"/>
</dbReference>
<keyword evidence="3" id="KW-1185">Reference proteome</keyword>
<dbReference type="AlphaFoldDB" id="A0A1X0D6W0"/>
<dbReference type="InterPro" id="IPR000084">
    <property type="entry name" value="PE-PGRS_N"/>
</dbReference>
<evidence type="ECO:0000313" key="2">
    <source>
        <dbReference type="EMBL" id="ORA68131.1"/>
    </source>
</evidence>
<dbReference type="Pfam" id="PF21526">
    <property type="entry name" value="PGRS"/>
    <property type="match status" value="1"/>
</dbReference>
<accession>A0A1X0D6W0</accession>
<proteinExistence type="predicted"/>
<protein>
    <submittedName>
        <fullName evidence="2">PE family protein</fullName>
    </submittedName>
</protein>
<dbReference type="SUPFAM" id="SSF140459">
    <property type="entry name" value="PE/PPE dimer-like"/>
    <property type="match status" value="1"/>
</dbReference>
<dbReference type="Pfam" id="PF00934">
    <property type="entry name" value="PE"/>
    <property type="match status" value="1"/>
</dbReference>
<gene>
    <name evidence="2" type="ORF">BST25_22230</name>
</gene>
<feature type="domain" description="PE" evidence="1">
    <location>
        <begin position="4"/>
        <end position="94"/>
    </location>
</feature>
<dbReference type="RefSeq" id="WP_142272882.1">
    <property type="nucleotide sequence ID" value="NZ_MVHR01000056.1"/>
</dbReference>
<evidence type="ECO:0000259" key="1">
    <source>
        <dbReference type="Pfam" id="PF00934"/>
    </source>
</evidence>
<dbReference type="Proteomes" id="UP000192566">
    <property type="component" value="Unassembled WGS sequence"/>
</dbReference>